<evidence type="ECO:0008006" key="4">
    <source>
        <dbReference type="Google" id="ProtNLM"/>
    </source>
</evidence>
<proteinExistence type="predicted"/>
<keyword evidence="3" id="KW-1185">Reference proteome</keyword>
<dbReference type="GO" id="GO:0005741">
    <property type="term" value="C:mitochondrial outer membrane"/>
    <property type="evidence" value="ECO:0007669"/>
    <property type="project" value="InterPro"/>
</dbReference>
<name>I4Y959_WALMC</name>
<dbReference type="Pfam" id="PF08219">
    <property type="entry name" value="TOM13"/>
    <property type="match status" value="1"/>
</dbReference>
<dbReference type="AlphaFoldDB" id="I4Y959"/>
<dbReference type="PANTHER" id="PTHR28241:SF1">
    <property type="entry name" value="MITOCHONDRIAL IMPORT PROTEIN 1"/>
    <property type="match status" value="1"/>
</dbReference>
<sequence>MSQDPLADSFNSAFKPQQVKKSTVVESNPSLETSNNFEALKEEIPKSAEEVEQSKATADELEKRKAEALERVEETRQLDMKHHRERDEQTDARIKDEDLPEMLKSSVEDTLLYHENYAKERETNSRKEQQLIAKQVADAEKKRKHEAPIFSSIDVETKRFKSESGEEVESSAVLVEKDTSNSEFELVQSDWIEDKKQVNKFQDNANDSPTLALFKRTSVRAVLAAVAVNLLIPFVNGIALGFGEIFGREVLVGYFGFGRRWWTRLDSRSSLGSAGAGLR</sequence>
<organism evidence="2 3">
    <name type="scientific">Wallemia mellicola (strain ATCC MYA-4683 / CBS 633.66)</name>
    <name type="common">Wallemia sebi (CBS 633.66)</name>
    <dbReference type="NCBI Taxonomy" id="671144"/>
    <lineage>
        <taxon>Eukaryota</taxon>
        <taxon>Fungi</taxon>
        <taxon>Dikarya</taxon>
        <taxon>Basidiomycota</taxon>
        <taxon>Wallemiomycotina</taxon>
        <taxon>Wallemiomycetes</taxon>
        <taxon>Wallemiales</taxon>
        <taxon>Wallemiaceae</taxon>
        <taxon>Wallemia</taxon>
    </lineage>
</organism>
<reference evidence="2 3" key="1">
    <citation type="journal article" date="2012" name="Fungal Genet. Biol.">
        <title>The genome of the xerotolerant mold Wallemia sebi reveals adaptations to osmotic stress and suggests cryptic sexual reproduction.</title>
        <authorList>
            <person name="Padamsee M."/>
            <person name="Kumar T.K.A."/>
            <person name="Riley R."/>
            <person name="Binder M."/>
            <person name="Boyd A."/>
            <person name="Calvo A.M."/>
            <person name="Furukawa K."/>
            <person name="Hesse C."/>
            <person name="Hohmann S."/>
            <person name="James T.Y."/>
            <person name="LaButti K."/>
            <person name="Lapidus A."/>
            <person name="Lindquist E."/>
            <person name="Lucas S."/>
            <person name="Miller K."/>
            <person name="Shantappa S."/>
            <person name="Grigoriev I.V."/>
            <person name="Hibbett D.S."/>
            <person name="McLaughlin D.J."/>
            <person name="Spatafora J.W."/>
            <person name="Aime M.C."/>
        </authorList>
    </citation>
    <scope>NUCLEOTIDE SEQUENCE [LARGE SCALE GENOMIC DNA]</scope>
    <source>
        <strain evidence="3">ATCC MYA-4683 / CBS 633.66</strain>
    </source>
</reference>
<evidence type="ECO:0000256" key="1">
    <source>
        <dbReference type="SAM" id="MobiDB-lite"/>
    </source>
</evidence>
<accession>I4Y959</accession>
<dbReference type="InterPro" id="IPR013262">
    <property type="entry name" value="OMP_MIM1/TOM13_mt"/>
</dbReference>
<dbReference type="GO" id="GO:0045040">
    <property type="term" value="P:protein insertion into mitochondrial outer membrane"/>
    <property type="evidence" value="ECO:0007669"/>
    <property type="project" value="TreeGrafter"/>
</dbReference>
<feature type="compositionally biased region" description="Polar residues" evidence="1">
    <location>
        <begin position="1"/>
        <end position="37"/>
    </location>
</feature>
<dbReference type="PANTHER" id="PTHR28241">
    <property type="entry name" value="MITOCHONDRIAL IMPORT PROTEIN 1"/>
    <property type="match status" value="1"/>
</dbReference>
<dbReference type="GeneID" id="18474269"/>
<evidence type="ECO:0000313" key="2">
    <source>
        <dbReference type="EMBL" id="EIM20501.1"/>
    </source>
</evidence>
<gene>
    <name evidence="2" type="ORF">WALSEDRAFT_60981</name>
</gene>
<evidence type="ECO:0000313" key="3">
    <source>
        <dbReference type="Proteomes" id="UP000005242"/>
    </source>
</evidence>
<protein>
    <recommendedName>
        <fullName evidence="4">TOM13-domain-containing protein</fullName>
    </recommendedName>
</protein>
<dbReference type="OMA" id="QSEWIEE"/>
<feature type="region of interest" description="Disordered" evidence="1">
    <location>
        <begin position="1"/>
        <end position="101"/>
    </location>
</feature>
<dbReference type="EMBL" id="JH668239">
    <property type="protein sequence ID" value="EIM20501.1"/>
    <property type="molecule type" value="Genomic_DNA"/>
</dbReference>
<dbReference type="RefSeq" id="XP_006959527.1">
    <property type="nucleotide sequence ID" value="XM_006959465.1"/>
</dbReference>
<dbReference type="Proteomes" id="UP000005242">
    <property type="component" value="Unassembled WGS sequence"/>
</dbReference>
<dbReference type="HOGENOM" id="CLU_998209_0_0_1"/>
<dbReference type="InParanoid" id="I4Y959"/>
<feature type="compositionally biased region" description="Basic and acidic residues" evidence="1">
    <location>
        <begin position="39"/>
        <end position="97"/>
    </location>
</feature>
<dbReference type="KEGG" id="wse:WALSEDRAFT_60981"/>
<dbReference type="OrthoDB" id="5529571at2759"/>
<dbReference type="GO" id="GO:0070096">
    <property type="term" value="P:mitochondrial outer membrane translocase complex assembly"/>
    <property type="evidence" value="ECO:0007669"/>
    <property type="project" value="TreeGrafter"/>
</dbReference>